<evidence type="ECO:0000256" key="6">
    <source>
        <dbReference type="ARBA" id="ARBA00023242"/>
    </source>
</evidence>
<dbReference type="SUPFAM" id="SSF57667">
    <property type="entry name" value="beta-beta-alpha zinc fingers"/>
    <property type="match status" value="1"/>
</dbReference>
<dbReference type="Proteomes" id="UP000694554">
    <property type="component" value="Chromosome 8"/>
</dbReference>
<evidence type="ECO:0000256" key="1">
    <source>
        <dbReference type="ARBA" id="ARBA00004123"/>
    </source>
</evidence>
<dbReference type="PROSITE" id="PS00028">
    <property type="entry name" value="ZINC_FINGER_C2H2_1"/>
    <property type="match status" value="1"/>
</dbReference>
<feature type="domain" description="C2H2-type" evidence="8">
    <location>
        <begin position="98"/>
        <end position="125"/>
    </location>
</feature>
<dbReference type="GO" id="GO:0008270">
    <property type="term" value="F:zinc ion binding"/>
    <property type="evidence" value="ECO:0007669"/>
    <property type="project" value="UniProtKB-KW"/>
</dbReference>
<dbReference type="Pfam" id="PF01352">
    <property type="entry name" value="KRAB"/>
    <property type="match status" value="1"/>
</dbReference>
<dbReference type="Gene3D" id="3.30.160.60">
    <property type="entry name" value="Classic Zinc Finger"/>
    <property type="match status" value="1"/>
</dbReference>
<evidence type="ECO:0000256" key="5">
    <source>
        <dbReference type="ARBA" id="ARBA00022833"/>
    </source>
</evidence>
<evidence type="ECO:0000256" key="2">
    <source>
        <dbReference type="ARBA" id="ARBA00022723"/>
    </source>
</evidence>
<reference evidence="10" key="1">
    <citation type="submission" date="2019-08" db="EMBL/GenBank/DDBJ databases">
        <title>Phocoena sinus (Vaquita) genome, mPhoSin1, primary haplotype.</title>
        <authorList>
            <person name="Morin P."/>
            <person name="Mountcastle J."/>
            <person name="Fungtammasan C."/>
            <person name="Rhie A."/>
            <person name="Rojas-Bracho L."/>
            <person name="Smith C.R."/>
            <person name="Taylor B.L."/>
            <person name="Gulland F.M.D."/>
            <person name="Musser W."/>
            <person name="Houck M."/>
            <person name="Haase B."/>
            <person name="Paez S."/>
            <person name="Howe K."/>
            <person name="Torrance J."/>
            <person name="Formenti G."/>
            <person name="Phillippy A."/>
            <person name="Ryder O."/>
            <person name="Jarvis E.D."/>
            <person name="Fedrigo O."/>
        </authorList>
    </citation>
    <scope>NUCLEOTIDE SEQUENCE [LARGE SCALE GENOMIC DNA]</scope>
</reference>
<dbReference type="SUPFAM" id="SSF109640">
    <property type="entry name" value="KRAB domain (Kruppel-associated box)"/>
    <property type="match status" value="1"/>
</dbReference>
<keyword evidence="4 7" id="KW-0863">Zinc-finger</keyword>
<evidence type="ECO:0000256" key="4">
    <source>
        <dbReference type="ARBA" id="ARBA00022771"/>
    </source>
</evidence>
<dbReference type="GO" id="GO:0005634">
    <property type="term" value="C:nucleus"/>
    <property type="evidence" value="ECO:0007669"/>
    <property type="project" value="UniProtKB-SubCell"/>
</dbReference>
<dbReference type="InterPro" id="IPR001909">
    <property type="entry name" value="KRAB"/>
</dbReference>
<reference evidence="10" key="3">
    <citation type="submission" date="2025-09" db="UniProtKB">
        <authorList>
            <consortium name="Ensembl"/>
        </authorList>
    </citation>
    <scope>IDENTIFICATION</scope>
</reference>
<comment type="subcellular location">
    <subcellularLocation>
        <location evidence="1">Nucleus</location>
    </subcellularLocation>
</comment>
<feature type="domain" description="KRAB" evidence="9">
    <location>
        <begin position="35"/>
        <end position="96"/>
    </location>
</feature>
<keyword evidence="2" id="KW-0479">Metal-binding</keyword>
<dbReference type="CDD" id="cd07765">
    <property type="entry name" value="KRAB_A-box"/>
    <property type="match status" value="1"/>
</dbReference>
<dbReference type="GO" id="GO:0006355">
    <property type="term" value="P:regulation of DNA-templated transcription"/>
    <property type="evidence" value="ECO:0007669"/>
    <property type="project" value="InterPro"/>
</dbReference>
<reference evidence="10" key="2">
    <citation type="submission" date="2025-08" db="UniProtKB">
        <authorList>
            <consortium name="Ensembl"/>
        </authorList>
    </citation>
    <scope>IDENTIFICATION</scope>
</reference>
<dbReference type="InterPro" id="IPR036051">
    <property type="entry name" value="KRAB_dom_sf"/>
</dbReference>
<dbReference type="GeneTree" id="ENSGT00940000162260"/>
<dbReference type="Gene3D" id="6.10.140.140">
    <property type="match status" value="1"/>
</dbReference>
<dbReference type="Ensembl" id="ENSPSNT00000014960.1">
    <property type="protein sequence ID" value="ENSPSNP00000013220.1"/>
    <property type="gene ID" value="ENSPSNG00000009779.1"/>
</dbReference>
<keyword evidence="3" id="KW-0677">Repeat</keyword>
<evidence type="ECO:0000256" key="7">
    <source>
        <dbReference type="PROSITE-ProRule" id="PRU00042"/>
    </source>
</evidence>
<dbReference type="PROSITE" id="PS50805">
    <property type="entry name" value="KRAB"/>
    <property type="match status" value="1"/>
</dbReference>
<dbReference type="Pfam" id="PF00096">
    <property type="entry name" value="zf-C2H2"/>
    <property type="match status" value="1"/>
</dbReference>
<dbReference type="PANTHER" id="PTHR23232">
    <property type="entry name" value="KRAB DOMAIN C2H2 ZINC FINGER"/>
    <property type="match status" value="1"/>
</dbReference>
<dbReference type="PROSITE" id="PS50157">
    <property type="entry name" value="ZINC_FINGER_C2H2_2"/>
    <property type="match status" value="1"/>
</dbReference>
<dbReference type="PANTHER" id="PTHR23232:SF157">
    <property type="entry name" value="ZINC FINGER PROTEIN 525"/>
    <property type="match status" value="1"/>
</dbReference>
<sequence length="132" mass="14951">PTQLSSYTSPHSENIQGTRIMALGLLKARREETFVLFHDVAVDFTQEEWQLEVMLQNYSNLVSLGISFSKPTPVIPLEYGEESWKEERGHQPSPCSPFVCLECGQGVSDKSNLTTHQRTHSGEKRYMCQECG</sequence>
<evidence type="ECO:0000259" key="9">
    <source>
        <dbReference type="PROSITE" id="PS50805"/>
    </source>
</evidence>
<keyword evidence="6" id="KW-0539">Nucleus</keyword>
<keyword evidence="11" id="KW-1185">Reference proteome</keyword>
<evidence type="ECO:0000313" key="10">
    <source>
        <dbReference type="Ensembl" id="ENSPSNP00000013220.1"/>
    </source>
</evidence>
<dbReference type="SMART" id="SM00349">
    <property type="entry name" value="KRAB"/>
    <property type="match status" value="1"/>
</dbReference>
<protein>
    <submittedName>
        <fullName evidence="10">Uncharacterized protein</fullName>
    </submittedName>
</protein>
<dbReference type="InterPro" id="IPR050169">
    <property type="entry name" value="Krueppel_C2H2_ZnF"/>
</dbReference>
<organism evidence="10 11">
    <name type="scientific">Phocoena sinus</name>
    <name type="common">Vaquita</name>
    <dbReference type="NCBI Taxonomy" id="42100"/>
    <lineage>
        <taxon>Eukaryota</taxon>
        <taxon>Metazoa</taxon>
        <taxon>Chordata</taxon>
        <taxon>Craniata</taxon>
        <taxon>Vertebrata</taxon>
        <taxon>Euteleostomi</taxon>
        <taxon>Mammalia</taxon>
        <taxon>Eutheria</taxon>
        <taxon>Laurasiatheria</taxon>
        <taxon>Artiodactyla</taxon>
        <taxon>Whippomorpha</taxon>
        <taxon>Cetacea</taxon>
        <taxon>Odontoceti</taxon>
        <taxon>Phocoenidae</taxon>
        <taxon>Phocoena</taxon>
    </lineage>
</organism>
<dbReference type="AlphaFoldDB" id="A0A8C9BX49"/>
<dbReference type="InterPro" id="IPR036236">
    <property type="entry name" value="Znf_C2H2_sf"/>
</dbReference>
<dbReference type="FunFam" id="3.30.160.60:FF:000478">
    <property type="entry name" value="Zinc finger protein 133"/>
    <property type="match status" value="1"/>
</dbReference>
<evidence type="ECO:0000313" key="11">
    <source>
        <dbReference type="Proteomes" id="UP000694554"/>
    </source>
</evidence>
<evidence type="ECO:0000259" key="8">
    <source>
        <dbReference type="PROSITE" id="PS50157"/>
    </source>
</evidence>
<name>A0A8C9BX49_PHOSS</name>
<accession>A0A8C9BX49</accession>
<evidence type="ECO:0000256" key="3">
    <source>
        <dbReference type="ARBA" id="ARBA00022737"/>
    </source>
</evidence>
<proteinExistence type="predicted"/>
<dbReference type="InterPro" id="IPR013087">
    <property type="entry name" value="Znf_C2H2_type"/>
</dbReference>
<keyword evidence="5" id="KW-0862">Zinc</keyword>